<feature type="domain" description="HAT C-terminal dimerisation" evidence="1">
    <location>
        <begin position="143"/>
        <end position="211"/>
    </location>
</feature>
<gene>
    <name evidence="2" type="ORF">PR048_018422</name>
</gene>
<comment type="caution">
    <text evidence="2">The sequence shown here is derived from an EMBL/GenBank/DDBJ whole genome shotgun (WGS) entry which is preliminary data.</text>
</comment>
<dbReference type="EMBL" id="JARBHB010000006">
    <property type="protein sequence ID" value="KAJ8881935.1"/>
    <property type="molecule type" value="Genomic_DNA"/>
</dbReference>
<dbReference type="PANTHER" id="PTHR46880">
    <property type="entry name" value="RAS-ASSOCIATING DOMAIN-CONTAINING PROTEIN"/>
    <property type="match status" value="1"/>
</dbReference>
<dbReference type="Proteomes" id="UP001159363">
    <property type="component" value="Chromosome 5"/>
</dbReference>
<dbReference type="InterPro" id="IPR012337">
    <property type="entry name" value="RNaseH-like_sf"/>
</dbReference>
<evidence type="ECO:0000313" key="3">
    <source>
        <dbReference type="Proteomes" id="UP001159363"/>
    </source>
</evidence>
<evidence type="ECO:0000313" key="2">
    <source>
        <dbReference type="EMBL" id="KAJ8881935.1"/>
    </source>
</evidence>
<dbReference type="Pfam" id="PF05699">
    <property type="entry name" value="Dimer_Tnp_hAT"/>
    <property type="match status" value="1"/>
</dbReference>
<sequence length="238" mass="26969">MKMILKYFMKPQYVLNTPIEKINPADSCQFLDISKVYIGESVEAILMGLDKGKVPERDVAQFKVKCLTFCVEFCSQILKRINFNDPVLKSLAILSPEKCKSDYIHSIMTLDIHFPNEEVMKSLICNGFLLKTVEALKKDDEFMDFWNKVFGMKNAVEDQVFPCLTVLVKAVLCLPHSSAATERIFSAVTLNKNKIRNKLQIPLVNGLLLTKEKLKHSSAADFTVSEELIKLASSARKK</sequence>
<dbReference type="SUPFAM" id="SSF53098">
    <property type="entry name" value="Ribonuclease H-like"/>
    <property type="match status" value="1"/>
</dbReference>
<dbReference type="InterPro" id="IPR008906">
    <property type="entry name" value="HATC_C_dom"/>
</dbReference>
<proteinExistence type="predicted"/>
<evidence type="ECO:0000259" key="1">
    <source>
        <dbReference type="Pfam" id="PF05699"/>
    </source>
</evidence>
<protein>
    <recommendedName>
        <fullName evidence="1">HAT C-terminal dimerisation domain-containing protein</fullName>
    </recommendedName>
</protein>
<dbReference type="PANTHER" id="PTHR46880:SF5">
    <property type="entry name" value="DUF4371 DOMAIN-CONTAINING PROTEIN"/>
    <property type="match status" value="1"/>
</dbReference>
<accession>A0ABQ9HCG8</accession>
<reference evidence="2 3" key="1">
    <citation type="submission" date="2023-02" db="EMBL/GenBank/DDBJ databases">
        <title>LHISI_Scaffold_Assembly.</title>
        <authorList>
            <person name="Stuart O.P."/>
            <person name="Cleave R."/>
            <person name="Magrath M.J.L."/>
            <person name="Mikheyev A.S."/>
        </authorList>
    </citation>
    <scope>NUCLEOTIDE SEQUENCE [LARGE SCALE GENOMIC DNA]</scope>
    <source>
        <strain evidence="2">Daus_M_001</strain>
        <tissue evidence="2">Leg muscle</tissue>
    </source>
</reference>
<name>A0ABQ9HCG8_9NEOP</name>
<organism evidence="2 3">
    <name type="scientific">Dryococelus australis</name>
    <dbReference type="NCBI Taxonomy" id="614101"/>
    <lineage>
        <taxon>Eukaryota</taxon>
        <taxon>Metazoa</taxon>
        <taxon>Ecdysozoa</taxon>
        <taxon>Arthropoda</taxon>
        <taxon>Hexapoda</taxon>
        <taxon>Insecta</taxon>
        <taxon>Pterygota</taxon>
        <taxon>Neoptera</taxon>
        <taxon>Polyneoptera</taxon>
        <taxon>Phasmatodea</taxon>
        <taxon>Verophasmatodea</taxon>
        <taxon>Anareolatae</taxon>
        <taxon>Phasmatidae</taxon>
        <taxon>Eurycanthinae</taxon>
        <taxon>Dryococelus</taxon>
    </lineage>
</organism>
<keyword evidence="3" id="KW-1185">Reference proteome</keyword>